<dbReference type="Gene3D" id="3.90.1520.10">
    <property type="entry name" value="H-NOX domain"/>
    <property type="match status" value="1"/>
</dbReference>
<dbReference type="CDD" id="cd07302">
    <property type="entry name" value="CHD"/>
    <property type="match status" value="1"/>
</dbReference>
<dbReference type="SUPFAM" id="SSF111126">
    <property type="entry name" value="Ligand-binding domain in the NO signalling and Golgi transport"/>
    <property type="match status" value="1"/>
</dbReference>
<dbReference type="Gene3D" id="6.10.250.780">
    <property type="match status" value="1"/>
</dbReference>
<evidence type="ECO:0000256" key="3">
    <source>
        <dbReference type="ARBA" id="ARBA00022490"/>
    </source>
</evidence>
<comment type="subcellular location">
    <subcellularLocation>
        <location evidence="1">Cytoplasm</location>
    </subcellularLocation>
</comment>
<gene>
    <name evidence="10" type="ORF">MAR_023411</name>
</gene>
<dbReference type="InterPro" id="IPR001054">
    <property type="entry name" value="A/G_cyclase"/>
</dbReference>
<keyword evidence="11" id="KW-1185">Reference proteome</keyword>
<dbReference type="InterPro" id="IPR011645">
    <property type="entry name" value="HNOB_dom_associated"/>
</dbReference>
<dbReference type="PROSITE" id="PS50125">
    <property type="entry name" value="GUANYLATE_CYCLASE_2"/>
    <property type="match status" value="1"/>
</dbReference>
<dbReference type="EMBL" id="CP111014">
    <property type="protein sequence ID" value="WAQ99038.1"/>
    <property type="molecule type" value="Genomic_DNA"/>
</dbReference>
<dbReference type="Pfam" id="PF07701">
    <property type="entry name" value="HNOBA"/>
    <property type="match status" value="1"/>
</dbReference>
<accession>A0ABY7DQ76</accession>
<evidence type="ECO:0000256" key="2">
    <source>
        <dbReference type="ARBA" id="ARBA00012202"/>
    </source>
</evidence>
<dbReference type="PANTHER" id="PTHR45655:SF6">
    <property type="entry name" value="HEAD-SPECIFIC GUANYLATE CYCLASE"/>
    <property type="match status" value="1"/>
</dbReference>
<dbReference type="SMART" id="SM00044">
    <property type="entry name" value="CYCc"/>
    <property type="match status" value="1"/>
</dbReference>
<dbReference type="InterPro" id="IPR024096">
    <property type="entry name" value="NO_sig/Golgi_transp_ligand-bd"/>
</dbReference>
<dbReference type="Pfam" id="PF07700">
    <property type="entry name" value="HNOB"/>
    <property type="match status" value="1"/>
</dbReference>
<evidence type="ECO:0000313" key="11">
    <source>
        <dbReference type="Proteomes" id="UP001164746"/>
    </source>
</evidence>
<dbReference type="SUPFAM" id="SSF55073">
    <property type="entry name" value="Nucleotide cyclase"/>
    <property type="match status" value="1"/>
</dbReference>
<dbReference type="InterPro" id="IPR042463">
    <property type="entry name" value="HNOB_dom_associated_sf"/>
</dbReference>
<evidence type="ECO:0000256" key="1">
    <source>
        <dbReference type="ARBA" id="ARBA00004496"/>
    </source>
</evidence>
<organism evidence="10 11">
    <name type="scientific">Mya arenaria</name>
    <name type="common">Soft-shell clam</name>
    <dbReference type="NCBI Taxonomy" id="6604"/>
    <lineage>
        <taxon>Eukaryota</taxon>
        <taxon>Metazoa</taxon>
        <taxon>Spiralia</taxon>
        <taxon>Lophotrochozoa</taxon>
        <taxon>Mollusca</taxon>
        <taxon>Bivalvia</taxon>
        <taxon>Autobranchia</taxon>
        <taxon>Heteroconchia</taxon>
        <taxon>Euheterodonta</taxon>
        <taxon>Imparidentia</taxon>
        <taxon>Neoheterodontei</taxon>
        <taxon>Myida</taxon>
        <taxon>Myoidea</taxon>
        <taxon>Myidae</taxon>
        <taxon>Mya</taxon>
    </lineage>
</organism>
<evidence type="ECO:0000256" key="7">
    <source>
        <dbReference type="ARBA" id="ARBA00023293"/>
    </source>
</evidence>
<dbReference type="Pfam" id="PF00211">
    <property type="entry name" value="Guanylate_cyc"/>
    <property type="match status" value="1"/>
</dbReference>
<dbReference type="Gene3D" id="3.30.70.1230">
    <property type="entry name" value="Nucleotide cyclase"/>
    <property type="match status" value="1"/>
</dbReference>
<reference evidence="10" key="1">
    <citation type="submission" date="2022-11" db="EMBL/GenBank/DDBJ databases">
        <title>Centuries of genome instability and evolution in soft-shell clam transmissible cancer (bioRxiv).</title>
        <authorList>
            <person name="Hart S.F.M."/>
            <person name="Yonemitsu M.A."/>
            <person name="Giersch R.M."/>
            <person name="Beal B.F."/>
            <person name="Arriagada G."/>
            <person name="Davis B.W."/>
            <person name="Ostrander E.A."/>
            <person name="Goff S.P."/>
            <person name="Metzger M.J."/>
        </authorList>
    </citation>
    <scope>NUCLEOTIDE SEQUENCE</scope>
    <source>
        <strain evidence="10">MELC-2E11</strain>
        <tissue evidence="10">Siphon/mantle</tissue>
    </source>
</reference>
<evidence type="ECO:0000256" key="5">
    <source>
        <dbReference type="ARBA" id="ARBA00023134"/>
    </source>
</evidence>
<keyword evidence="6" id="KW-0456">Lyase</keyword>
<name>A0ABY7DQ76_MYAAR</name>
<feature type="domain" description="Guanylate cyclase" evidence="9">
    <location>
        <begin position="426"/>
        <end position="553"/>
    </location>
</feature>
<keyword evidence="7" id="KW-0141">cGMP biosynthesis</keyword>
<dbReference type="InterPro" id="IPR038158">
    <property type="entry name" value="H-NOX_domain_sf"/>
</dbReference>
<feature type="coiled-coil region" evidence="8">
    <location>
        <begin position="367"/>
        <end position="394"/>
    </location>
</feature>
<evidence type="ECO:0000259" key="9">
    <source>
        <dbReference type="PROSITE" id="PS50125"/>
    </source>
</evidence>
<evidence type="ECO:0000313" key="10">
    <source>
        <dbReference type="EMBL" id="WAQ99038.1"/>
    </source>
</evidence>
<keyword evidence="3" id="KW-0963">Cytoplasm</keyword>
<dbReference type="PANTHER" id="PTHR45655">
    <property type="entry name" value="GUANYLATE CYCLASE SOLUBLE SUBUNIT BETA-2"/>
    <property type="match status" value="1"/>
</dbReference>
<evidence type="ECO:0000256" key="6">
    <source>
        <dbReference type="ARBA" id="ARBA00023239"/>
    </source>
</evidence>
<evidence type="ECO:0000256" key="4">
    <source>
        <dbReference type="ARBA" id="ARBA00022741"/>
    </source>
</evidence>
<protein>
    <recommendedName>
        <fullName evidence="2">guanylate cyclase</fullName>
        <ecNumber evidence="2">4.6.1.2</ecNumber>
    </recommendedName>
</protein>
<keyword evidence="5" id="KW-0342">GTP-binding</keyword>
<sequence length="638" mass="72262">MILAKEKSPILVGIYFNDMSTATFDHLSTGFMYKALYNILMYADPSNFQQFLLRCTSATEFEDRIDHPDRKYQPLDEVIMLDLIHHAATILDESQYVFQRRLGDEYFRLCLEEYGSCIRMMGSNMTEFLSNLDGLQTYISSSERFQSQVPPSSRCETQQNKLILHFYTARRNIIEYYAGIVLGISRHLFTKQATISVSCSNTPGSLHHTFTVYAAVDDCANTSCKICSPEVQINSKPSESKIGTVTFSKTFPFHFVVNKNLDIIQIGEAMAKHVKLSNDSESRELTKHFEVTRPKIEPFTYSALLSHTMDFKGQMIHLPEIDGILFLGTPSVEKLDELIEKGLYISDLPIHDATRDVILVGEQTKAQDGLRRRMEEIKQNIIEATKAVEEEKRKNVELLQMVFPSKVAQKLWRNEKVEPQCIDDVTMLFSDIVGFTSICSSCTPLDVINMLNSLYTNFDNCCGELEVYKVETIGDAYCVAGGLHRPSRYHANQIAWMALKMMGFASMQKSHDGKVIQMRIGIHTGTILAGVVGVTMPRYCLFGNHVTVANKLESGSEPTKININGFRTTLRSRDHLPQGFPADIDGTCRFLDSYTFPLANKDLEMSQFEHIDAAVEHYKINESGPSSNTLMQPWNITK</sequence>
<keyword evidence="8" id="KW-0175">Coiled coil</keyword>
<proteinExistence type="predicted"/>
<dbReference type="Gene3D" id="3.30.450.260">
    <property type="entry name" value="Haem NO binding associated domain"/>
    <property type="match status" value="1"/>
</dbReference>
<dbReference type="InterPro" id="IPR029787">
    <property type="entry name" value="Nucleotide_cyclase"/>
</dbReference>
<keyword evidence="4" id="KW-0547">Nucleotide-binding</keyword>
<dbReference type="InterPro" id="IPR011644">
    <property type="entry name" value="Heme_NO-bd"/>
</dbReference>
<evidence type="ECO:0000256" key="8">
    <source>
        <dbReference type="SAM" id="Coils"/>
    </source>
</evidence>
<dbReference type="EC" id="4.6.1.2" evidence="2"/>
<dbReference type="Proteomes" id="UP001164746">
    <property type="component" value="Chromosome 3"/>
</dbReference>